<organism evidence="2 3">
    <name type="scientific">Pleomassaria siparia CBS 279.74</name>
    <dbReference type="NCBI Taxonomy" id="1314801"/>
    <lineage>
        <taxon>Eukaryota</taxon>
        <taxon>Fungi</taxon>
        <taxon>Dikarya</taxon>
        <taxon>Ascomycota</taxon>
        <taxon>Pezizomycotina</taxon>
        <taxon>Dothideomycetes</taxon>
        <taxon>Pleosporomycetidae</taxon>
        <taxon>Pleosporales</taxon>
        <taxon>Pleomassariaceae</taxon>
        <taxon>Pleomassaria</taxon>
    </lineage>
</organism>
<dbReference type="PANTHER" id="PTHR47260:SF1">
    <property type="entry name" value="UPF0644 PROTEIN PB2B4.06"/>
    <property type="match status" value="1"/>
</dbReference>
<name>A0A6G1K7E8_9PLEO</name>
<accession>A0A6G1K7E8</accession>
<dbReference type="EMBL" id="MU005772">
    <property type="protein sequence ID" value="KAF2708297.1"/>
    <property type="molecule type" value="Genomic_DNA"/>
</dbReference>
<evidence type="ECO:0008006" key="4">
    <source>
        <dbReference type="Google" id="ProtNLM"/>
    </source>
</evidence>
<dbReference type="Proteomes" id="UP000799428">
    <property type="component" value="Unassembled WGS sequence"/>
</dbReference>
<dbReference type="OrthoDB" id="506431at2759"/>
<dbReference type="PANTHER" id="PTHR47260">
    <property type="entry name" value="UPF0644 PROTEIN PB2B4.06"/>
    <property type="match status" value="1"/>
</dbReference>
<keyword evidence="1" id="KW-0472">Membrane</keyword>
<sequence>MRFNSTASNPLTSTKPAPNFFRLSYLWYGLVLATGASAGFALRNFAAPPALPTPGSKEDTIALSALSKDIDKLDIVTFMRSLCAPLPSTTPSDTPSDAPEGEKKDWVELHFKRNITESPDDEDKMTRIVTQQTMAGSQGLGIQRAFWNTVTRELIAVVWIGGALAGWPTVAHGGAIATIFEDAMSRMVAGPSVSLDSMPSPSSLSITYAQPTNVLNFYILRANYQKPRIPVPVPEPAPAKSWLSFWKDDTKKEPQMEAPSAVEIVATLESIEGKYCVRAKGTFPASAT</sequence>
<dbReference type="InterPro" id="IPR029069">
    <property type="entry name" value="HotDog_dom_sf"/>
</dbReference>
<keyword evidence="1" id="KW-1133">Transmembrane helix</keyword>
<dbReference type="SUPFAM" id="SSF54637">
    <property type="entry name" value="Thioesterase/thiol ester dehydrase-isomerase"/>
    <property type="match status" value="1"/>
</dbReference>
<evidence type="ECO:0000313" key="3">
    <source>
        <dbReference type="Proteomes" id="UP000799428"/>
    </source>
</evidence>
<evidence type="ECO:0000256" key="1">
    <source>
        <dbReference type="SAM" id="Phobius"/>
    </source>
</evidence>
<keyword evidence="3" id="KW-1185">Reference proteome</keyword>
<feature type="transmembrane region" description="Helical" evidence="1">
    <location>
        <begin position="25"/>
        <end position="42"/>
    </location>
</feature>
<dbReference type="InterPro" id="IPR052061">
    <property type="entry name" value="PTE-AB_protein"/>
</dbReference>
<keyword evidence="1" id="KW-0812">Transmembrane</keyword>
<protein>
    <recommendedName>
        <fullName evidence="4">Thioesterase domain-containing protein</fullName>
    </recommendedName>
</protein>
<dbReference type="Gene3D" id="3.10.129.10">
    <property type="entry name" value="Hotdog Thioesterase"/>
    <property type="match status" value="1"/>
</dbReference>
<reference evidence="2" key="1">
    <citation type="journal article" date="2020" name="Stud. Mycol.">
        <title>101 Dothideomycetes genomes: a test case for predicting lifestyles and emergence of pathogens.</title>
        <authorList>
            <person name="Haridas S."/>
            <person name="Albert R."/>
            <person name="Binder M."/>
            <person name="Bloem J."/>
            <person name="Labutti K."/>
            <person name="Salamov A."/>
            <person name="Andreopoulos B."/>
            <person name="Baker S."/>
            <person name="Barry K."/>
            <person name="Bills G."/>
            <person name="Bluhm B."/>
            <person name="Cannon C."/>
            <person name="Castanera R."/>
            <person name="Culley D."/>
            <person name="Daum C."/>
            <person name="Ezra D."/>
            <person name="Gonzalez J."/>
            <person name="Henrissat B."/>
            <person name="Kuo A."/>
            <person name="Liang C."/>
            <person name="Lipzen A."/>
            <person name="Lutzoni F."/>
            <person name="Magnuson J."/>
            <person name="Mondo S."/>
            <person name="Nolan M."/>
            <person name="Ohm R."/>
            <person name="Pangilinan J."/>
            <person name="Park H.-J."/>
            <person name="Ramirez L."/>
            <person name="Alfaro M."/>
            <person name="Sun H."/>
            <person name="Tritt A."/>
            <person name="Yoshinaga Y."/>
            <person name="Zwiers L.-H."/>
            <person name="Turgeon B."/>
            <person name="Goodwin S."/>
            <person name="Spatafora J."/>
            <person name="Crous P."/>
            <person name="Grigoriev I."/>
        </authorList>
    </citation>
    <scope>NUCLEOTIDE SEQUENCE</scope>
    <source>
        <strain evidence="2">CBS 279.74</strain>
    </source>
</reference>
<dbReference type="AlphaFoldDB" id="A0A6G1K7E8"/>
<evidence type="ECO:0000313" key="2">
    <source>
        <dbReference type="EMBL" id="KAF2708297.1"/>
    </source>
</evidence>
<proteinExistence type="predicted"/>
<gene>
    <name evidence="2" type="ORF">K504DRAFT_382369</name>
</gene>